<evidence type="ECO:0000313" key="4">
    <source>
        <dbReference type="EMBL" id="REG10437.1"/>
    </source>
</evidence>
<dbReference type="SUPFAM" id="SSF49503">
    <property type="entry name" value="Cupredoxins"/>
    <property type="match status" value="1"/>
</dbReference>
<evidence type="ECO:0000259" key="2">
    <source>
        <dbReference type="Pfam" id="PF13386"/>
    </source>
</evidence>
<feature type="transmembrane region" description="Helical" evidence="1">
    <location>
        <begin position="201"/>
        <end position="226"/>
    </location>
</feature>
<feature type="transmembrane region" description="Helical" evidence="1">
    <location>
        <begin position="52"/>
        <end position="73"/>
    </location>
</feature>
<gene>
    <name evidence="4" type="ORF">DFR64_0295</name>
</gene>
<keyword evidence="1" id="KW-1133">Transmembrane helix</keyword>
<dbReference type="AlphaFoldDB" id="A0A347ZUJ4"/>
<feature type="transmembrane region" description="Helical" evidence="1">
    <location>
        <begin position="85"/>
        <end position="103"/>
    </location>
</feature>
<feature type="domain" description="EfeO-type cupredoxin-like" evidence="3">
    <location>
        <begin position="256"/>
        <end position="351"/>
    </location>
</feature>
<feature type="transmembrane region" description="Helical" evidence="1">
    <location>
        <begin position="6"/>
        <end position="31"/>
    </location>
</feature>
<feature type="transmembrane region" description="Helical" evidence="1">
    <location>
        <begin position="166"/>
        <end position="189"/>
    </location>
</feature>
<feature type="transmembrane region" description="Helical" evidence="1">
    <location>
        <begin position="132"/>
        <end position="160"/>
    </location>
</feature>
<protein>
    <submittedName>
        <fullName evidence="4">Sulfite exporter TauE/SafE</fullName>
    </submittedName>
</protein>
<feature type="domain" description="Urease accessory protein UreH-like transmembrane" evidence="2">
    <location>
        <begin position="5"/>
        <end position="214"/>
    </location>
</feature>
<dbReference type="OrthoDB" id="9800141at2"/>
<dbReference type="Proteomes" id="UP000256388">
    <property type="component" value="Unassembled WGS sequence"/>
</dbReference>
<keyword evidence="1" id="KW-0812">Transmembrane</keyword>
<dbReference type="Pfam" id="PF13386">
    <property type="entry name" value="DsbD_2"/>
    <property type="match status" value="1"/>
</dbReference>
<dbReference type="Gene3D" id="2.60.40.420">
    <property type="entry name" value="Cupredoxins - blue copper proteins"/>
    <property type="match status" value="1"/>
</dbReference>
<proteinExistence type="predicted"/>
<dbReference type="InterPro" id="IPR028096">
    <property type="entry name" value="EfeO_Cupredoxin"/>
</dbReference>
<dbReference type="EMBL" id="QUMS01000001">
    <property type="protein sequence ID" value="REG10437.1"/>
    <property type="molecule type" value="Genomic_DNA"/>
</dbReference>
<dbReference type="RefSeq" id="WP_116223619.1">
    <property type="nucleotide sequence ID" value="NZ_AP018437.1"/>
</dbReference>
<organism evidence="4 5">
    <name type="scientific">Pelolinea submarina</name>
    <dbReference type="NCBI Taxonomy" id="913107"/>
    <lineage>
        <taxon>Bacteria</taxon>
        <taxon>Bacillati</taxon>
        <taxon>Chloroflexota</taxon>
        <taxon>Anaerolineae</taxon>
        <taxon>Anaerolineales</taxon>
        <taxon>Anaerolineaceae</taxon>
        <taxon>Pelolinea</taxon>
    </lineage>
</organism>
<reference evidence="4 5" key="1">
    <citation type="submission" date="2018-08" db="EMBL/GenBank/DDBJ databases">
        <title>Genomic Encyclopedia of Type Strains, Phase IV (KMG-IV): sequencing the most valuable type-strain genomes for metagenomic binning, comparative biology and taxonomic classification.</title>
        <authorList>
            <person name="Goeker M."/>
        </authorList>
    </citation>
    <scope>NUCLEOTIDE SEQUENCE [LARGE SCALE GENOMIC DNA]</scope>
    <source>
        <strain evidence="4 5">DSM 23923</strain>
    </source>
</reference>
<dbReference type="Pfam" id="PF13473">
    <property type="entry name" value="Cupredoxin_1"/>
    <property type="match status" value="1"/>
</dbReference>
<sequence>MEIWIAFITGLTTGGLSCMAVQGGLLASSLADQLETEMKHTRVKNLHIAPPILLFLIAKLVAYTLLGMLLGALGSMLQLSLSTRALLQFAIGVFMIGNALRMLNVHPFFRFFSFEPPASISRFIRKYSKKEATWITPIILGAMTVFIPCGVTQSMMALAMGSMNPLFGAAIMFAFVLGTSPVFFSLVYLTAKLGTRLEKHFTRVAAIVILLLGLLAVNTGLNLLGFPLTFNRITESANRQTAITQSEMAPEIDYTVLTQAAENQQPQELTLYVKNNGYEPQTLHAPAGRMVILNLLTDNTKSCSRAFTIPELRVEQILDETGTFSLEIPPQAAGKVLAFSCSMGMYTGQIVFDQ</sequence>
<dbReference type="PANTHER" id="PTHR42208:SF1">
    <property type="entry name" value="HEAVY METAL TRANSPORTER"/>
    <property type="match status" value="1"/>
</dbReference>
<accession>A0A347ZUJ4</accession>
<name>A0A347ZUJ4_9CHLR</name>
<comment type="caution">
    <text evidence="4">The sequence shown here is derived from an EMBL/GenBank/DDBJ whole genome shotgun (WGS) entry which is preliminary data.</text>
</comment>
<keyword evidence="5" id="KW-1185">Reference proteome</keyword>
<evidence type="ECO:0000259" key="3">
    <source>
        <dbReference type="Pfam" id="PF13473"/>
    </source>
</evidence>
<evidence type="ECO:0000313" key="5">
    <source>
        <dbReference type="Proteomes" id="UP000256388"/>
    </source>
</evidence>
<evidence type="ECO:0000256" key="1">
    <source>
        <dbReference type="SAM" id="Phobius"/>
    </source>
</evidence>
<keyword evidence="1" id="KW-0472">Membrane</keyword>
<dbReference type="PANTHER" id="PTHR42208">
    <property type="entry name" value="HEAVY METAL TRANSPORTER-RELATED"/>
    <property type="match status" value="1"/>
</dbReference>
<dbReference type="InterPro" id="IPR008972">
    <property type="entry name" value="Cupredoxin"/>
</dbReference>
<dbReference type="InterPro" id="IPR039447">
    <property type="entry name" value="UreH-like_TM_dom"/>
</dbReference>